<dbReference type="SUPFAM" id="SSF47240">
    <property type="entry name" value="Ferritin-like"/>
    <property type="match status" value="1"/>
</dbReference>
<proteinExistence type="predicted"/>
<comment type="caution">
    <text evidence="1">The sequence shown here is derived from an EMBL/GenBank/DDBJ whole genome shotgun (WGS) entry which is preliminary data.</text>
</comment>
<accession>A0ABU4VHR6</accession>
<name>A0ABU4VHR6_9ACTN</name>
<dbReference type="EMBL" id="JAXAVX010000002">
    <property type="protein sequence ID" value="MDX8150975.1"/>
    <property type="molecule type" value="Genomic_DNA"/>
</dbReference>
<dbReference type="InterPro" id="IPR012348">
    <property type="entry name" value="RNR-like"/>
</dbReference>
<organism evidence="1 2">
    <name type="scientific">Patulibacter brassicae</name>
    <dbReference type="NCBI Taxonomy" id="1705717"/>
    <lineage>
        <taxon>Bacteria</taxon>
        <taxon>Bacillati</taxon>
        <taxon>Actinomycetota</taxon>
        <taxon>Thermoleophilia</taxon>
        <taxon>Solirubrobacterales</taxon>
        <taxon>Patulibacteraceae</taxon>
        <taxon>Patulibacter</taxon>
    </lineage>
</organism>
<dbReference type="Gene3D" id="1.10.620.20">
    <property type="entry name" value="Ribonucleotide Reductase, subunit A"/>
    <property type="match status" value="1"/>
</dbReference>
<dbReference type="Proteomes" id="UP001277761">
    <property type="component" value="Unassembled WGS sequence"/>
</dbReference>
<evidence type="ECO:0000313" key="2">
    <source>
        <dbReference type="Proteomes" id="UP001277761"/>
    </source>
</evidence>
<protein>
    <recommendedName>
        <fullName evidence="3">Ferritin-like domain-containing protein</fullName>
    </recommendedName>
</protein>
<gene>
    <name evidence="1" type="ORF">SK069_05165</name>
</gene>
<evidence type="ECO:0008006" key="3">
    <source>
        <dbReference type="Google" id="ProtNLM"/>
    </source>
</evidence>
<dbReference type="RefSeq" id="WP_319953128.1">
    <property type="nucleotide sequence ID" value="NZ_JAXAVX010000002.1"/>
</dbReference>
<dbReference type="InterPro" id="IPR009078">
    <property type="entry name" value="Ferritin-like_SF"/>
</dbReference>
<evidence type="ECO:0000313" key="1">
    <source>
        <dbReference type="EMBL" id="MDX8150975.1"/>
    </source>
</evidence>
<reference evidence="1 2" key="1">
    <citation type="submission" date="2023-11" db="EMBL/GenBank/DDBJ databases">
        <authorList>
            <person name="Xu M."/>
            <person name="Jiang T."/>
        </authorList>
    </citation>
    <scope>NUCLEOTIDE SEQUENCE [LARGE SCALE GENOMIC DNA]</scope>
    <source>
        <strain evidence="1 2">SD</strain>
    </source>
</reference>
<sequence>MRAPTYDALLAISARNAWDPAGIALDADAARWTALPVDDAARLRALVAAFVVGEEAVADHLAAIGRAATDPGLRACLAAQEREEERHAAAVRRAWRALRAAEGGPDENAAAHAPAAIVALFRERLPATVARAAHELGEAVGLYHGLLEGVIFLAGQRELLARARAAGLAGLHETFTRIERDERWHVALGVRALVDHPDGPAVAGRLAEEADAVADAWGPLVAEATRREVATLVARRARAVGLLPHRAPA</sequence>
<keyword evidence="2" id="KW-1185">Reference proteome</keyword>